<dbReference type="RefSeq" id="WP_218046324.1">
    <property type="nucleotide sequence ID" value="NZ_CAADJA010000002.1"/>
</dbReference>
<dbReference type="GO" id="GO:0004795">
    <property type="term" value="F:threonine synthase activity"/>
    <property type="evidence" value="ECO:0007669"/>
    <property type="project" value="UniProtKB-EC"/>
</dbReference>
<gene>
    <name evidence="5" type="primary">thrC_1</name>
    <name evidence="5" type="ORF">NCTC12282_01991</name>
</gene>
<sequence length="305" mass="31813">MYAVGGKTLGNSDVLFKLEWFNPTSSFKDRGAAVMVSFLAQLGVKELIEDSSGNGGAAIAASCAAAGIKARILAPDSTSPAKLLQSRAFGAEVQGVPGSRQATEDEALRQSKQTFYASHNWHPFFLQGTKSLAYEIWEDLGFKAPDNIIIPTGAGSNVLGCDIGFSELLAAGQIKKLPKILIAQPSNCSPIDATFQAGATELVVTKYSPTIAEGTAIRSPVRLAEVLAAVRRSGGDTISISEKQIIQAVQKLSGMGLFAEPTSSTAAAAIDAFTQRGTIKPGEVTVVILTGSGLKASGSMSEIFN</sequence>
<evidence type="ECO:0000256" key="1">
    <source>
        <dbReference type="ARBA" id="ARBA00001933"/>
    </source>
</evidence>
<dbReference type="GO" id="GO:0006565">
    <property type="term" value="P:L-serine catabolic process"/>
    <property type="evidence" value="ECO:0007669"/>
    <property type="project" value="TreeGrafter"/>
</dbReference>
<dbReference type="InterPro" id="IPR050147">
    <property type="entry name" value="Ser/Thr_Dehydratase"/>
</dbReference>
<reference evidence="5 6" key="1">
    <citation type="submission" date="2019-03" db="EMBL/GenBank/DDBJ databases">
        <authorList>
            <consortium name="Pathogen Informatics"/>
        </authorList>
    </citation>
    <scope>NUCLEOTIDE SEQUENCE [LARGE SCALE GENOMIC DNA]</scope>
    <source>
        <strain evidence="5 6">NCTC12282</strain>
    </source>
</reference>
<keyword evidence="3 5" id="KW-0456">Lyase</keyword>
<evidence type="ECO:0000256" key="3">
    <source>
        <dbReference type="ARBA" id="ARBA00023239"/>
    </source>
</evidence>
<dbReference type="AlphaFoldDB" id="A0A484ZEV9"/>
<dbReference type="InterPro" id="IPR001926">
    <property type="entry name" value="TrpB-like_PALP"/>
</dbReference>
<proteinExistence type="predicted"/>
<dbReference type="GO" id="GO:0009097">
    <property type="term" value="P:isoleucine biosynthetic process"/>
    <property type="evidence" value="ECO:0007669"/>
    <property type="project" value="TreeGrafter"/>
</dbReference>
<keyword evidence="2" id="KW-0663">Pyridoxal phosphate</keyword>
<dbReference type="PROSITE" id="PS00165">
    <property type="entry name" value="DEHYDRATASE_SER_THR"/>
    <property type="match status" value="1"/>
</dbReference>
<protein>
    <submittedName>
        <fullName evidence="5">Threonine synthase</fullName>
        <ecNumber evidence="5">4.2.3.1</ecNumber>
    </submittedName>
</protein>
<evidence type="ECO:0000256" key="2">
    <source>
        <dbReference type="ARBA" id="ARBA00022898"/>
    </source>
</evidence>
<dbReference type="PANTHER" id="PTHR48078">
    <property type="entry name" value="THREONINE DEHYDRATASE, MITOCHONDRIAL-RELATED"/>
    <property type="match status" value="1"/>
</dbReference>
<dbReference type="InterPro" id="IPR000634">
    <property type="entry name" value="Ser/Thr_deHydtase_PyrdxlP-BS"/>
</dbReference>
<dbReference type="PANTHER" id="PTHR48078:SF6">
    <property type="entry name" value="L-THREONINE DEHYDRATASE CATABOLIC TDCB"/>
    <property type="match status" value="1"/>
</dbReference>
<name>A0A484ZEV9_9GAMM</name>
<dbReference type="GO" id="GO:0003941">
    <property type="term" value="F:L-serine ammonia-lyase activity"/>
    <property type="evidence" value="ECO:0007669"/>
    <property type="project" value="TreeGrafter"/>
</dbReference>
<dbReference type="Pfam" id="PF00291">
    <property type="entry name" value="PALP"/>
    <property type="match status" value="1"/>
</dbReference>
<evidence type="ECO:0000313" key="6">
    <source>
        <dbReference type="Proteomes" id="UP000373449"/>
    </source>
</evidence>
<dbReference type="Gene3D" id="3.40.50.1100">
    <property type="match status" value="2"/>
</dbReference>
<evidence type="ECO:0000313" key="5">
    <source>
        <dbReference type="EMBL" id="VFS47057.1"/>
    </source>
</evidence>
<evidence type="ECO:0000259" key="4">
    <source>
        <dbReference type="Pfam" id="PF00291"/>
    </source>
</evidence>
<dbReference type="GO" id="GO:0004794">
    <property type="term" value="F:threonine deaminase activity"/>
    <property type="evidence" value="ECO:0007669"/>
    <property type="project" value="TreeGrafter"/>
</dbReference>
<accession>A0A484ZEV9</accession>
<comment type="cofactor">
    <cofactor evidence="1">
        <name>pyridoxal 5'-phosphate</name>
        <dbReference type="ChEBI" id="CHEBI:597326"/>
    </cofactor>
</comment>
<dbReference type="Proteomes" id="UP000373449">
    <property type="component" value="Unassembled WGS sequence"/>
</dbReference>
<feature type="domain" description="Tryptophan synthase beta chain-like PALP" evidence="4">
    <location>
        <begin position="8"/>
        <end position="291"/>
    </location>
</feature>
<dbReference type="EMBL" id="CAADJA010000002">
    <property type="protein sequence ID" value="VFS47057.1"/>
    <property type="molecule type" value="Genomic_DNA"/>
</dbReference>
<dbReference type="GO" id="GO:0006567">
    <property type="term" value="P:L-threonine catabolic process"/>
    <property type="evidence" value="ECO:0007669"/>
    <property type="project" value="TreeGrafter"/>
</dbReference>
<dbReference type="EC" id="4.2.3.1" evidence="5"/>
<dbReference type="InterPro" id="IPR036052">
    <property type="entry name" value="TrpB-like_PALP_sf"/>
</dbReference>
<organism evidence="5 6">
    <name type="scientific">Budvicia aquatica</name>
    <dbReference type="NCBI Taxonomy" id="82979"/>
    <lineage>
        <taxon>Bacteria</taxon>
        <taxon>Pseudomonadati</taxon>
        <taxon>Pseudomonadota</taxon>
        <taxon>Gammaproteobacteria</taxon>
        <taxon>Enterobacterales</taxon>
        <taxon>Budviciaceae</taxon>
        <taxon>Budvicia</taxon>
    </lineage>
</organism>
<dbReference type="GO" id="GO:0030170">
    <property type="term" value="F:pyridoxal phosphate binding"/>
    <property type="evidence" value="ECO:0007669"/>
    <property type="project" value="InterPro"/>
</dbReference>
<dbReference type="SUPFAM" id="SSF53686">
    <property type="entry name" value="Tryptophan synthase beta subunit-like PLP-dependent enzymes"/>
    <property type="match status" value="1"/>
</dbReference>